<comment type="caution">
    <text evidence="1">The sequence shown here is derived from an EMBL/GenBank/DDBJ whole genome shotgun (WGS) entry which is preliminary data.</text>
</comment>
<dbReference type="EMBL" id="WOYG01000001">
    <property type="protein sequence ID" value="NLV08718.1"/>
    <property type="molecule type" value="Genomic_DNA"/>
</dbReference>
<organism evidence="1 2">
    <name type="scientific">Halomicrobium mukohataei</name>
    <dbReference type="NCBI Taxonomy" id="57705"/>
    <lineage>
        <taxon>Archaea</taxon>
        <taxon>Methanobacteriati</taxon>
        <taxon>Methanobacteriota</taxon>
        <taxon>Stenosarchaea group</taxon>
        <taxon>Halobacteria</taxon>
        <taxon>Halobacteriales</taxon>
        <taxon>Haloarculaceae</taxon>
        <taxon>Halomicrobium</taxon>
    </lineage>
</organism>
<dbReference type="AlphaFoldDB" id="A0A847UCB1"/>
<dbReference type="InterPro" id="IPR036388">
    <property type="entry name" value="WH-like_DNA-bd_sf"/>
</dbReference>
<evidence type="ECO:0008006" key="3">
    <source>
        <dbReference type="Google" id="ProtNLM"/>
    </source>
</evidence>
<proteinExistence type="predicted"/>
<dbReference type="Proteomes" id="UP000608662">
    <property type="component" value="Unassembled WGS sequence"/>
</dbReference>
<protein>
    <recommendedName>
        <fullName evidence="3">Winged helix-turn-helix domain-containing protein</fullName>
    </recommendedName>
</protein>
<name>A0A847UCB1_9EURY</name>
<dbReference type="OrthoDB" id="285635at2157"/>
<accession>A0A847UCB1</accession>
<reference evidence="1" key="1">
    <citation type="submission" date="2019-12" db="EMBL/GenBank/DDBJ databases">
        <title>Whole-genome sequence of Halomicrobium mukohataei pws1.</title>
        <authorList>
            <person name="Verma D.K."/>
            <person name="Gopal K."/>
            <person name="Prasad E.S."/>
        </authorList>
    </citation>
    <scope>NUCLEOTIDE SEQUENCE</scope>
    <source>
        <strain evidence="1">Pws1</strain>
    </source>
</reference>
<dbReference type="Gene3D" id="1.10.10.10">
    <property type="entry name" value="Winged helix-like DNA-binding domain superfamily/Winged helix DNA-binding domain"/>
    <property type="match status" value="1"/>
</dbReference>
<dbReference type="RefSeq" id="WP_170092698.1">
    <property type="nucleotide sequence ID" value="NZ_WOYG01000001.1"/>
</dbReference>
<evidence type="ECO:0000313" key="2">
    <source>
        <dbReference type="Proteomes" id="UP000608662"/>
    </source>
</evidence>
<evidence type="ECO:0000313" key="1">
    <source>
        <dbReference type="EMBL" id="NLV08718.1"/>
    </source>
</evidence>
<gene>
    <name evidence="1" type="ORF">GOC74_02040</name>
</gene>
<sequence>MNERKSAYWMKQLDERILEYIDRDGMATPRMMARDRAFTASPGHIWERCQMLYYIRFVEPIYNDMYDLTTDGMLYLQGQIDADNRPKPPVERVLQS</sequence>